<evidence type="ECO:0000313" key="1">
    <source>
        <dbReference type="EMBL" id="CDW40349.1"/>
    </source>
</evidence>
<dbReference type="AlphaFoldDB" id="A0A0K2UQ26"/>
<organism evidence="1">
    <name type="scientific">Lepeophtheirus salmonis</name>
    <name type="common">Salmon louse</name>
    <name type="synonym">Caligus salmonis</name>
    <dbReference type="NCBI Taxonomy" id="72036"/>
    <lineage>
        <taxon>Eukaryota</taxon>
        <taxon>Metazoa</taxon>
        <taxon>Ecdysozoa</taxon>
        <taxon>Arthropoda</taxon>
        <taxon>Crustacea</taxon>
        <taxon>Multicrustacea</taxon>
        <taxon>Hexanauplia</taxon>
        <taxon>Copepoda</taxon>
        <taxon>Siphonostomatoida</taxon>
        <taxon>Caligidae</taxon>
        <taxon>Lepeophtheirus</taxon>
    </lineage>
</organism>
<accession>A0A0K2UQ26</accession>
<name>A0A0K2UQ26_LEPSM</name>
<dbReference type="EMBL" id="HACA01022988">
    <property type="protein sequence ID" value="CDW40349.1"/>
    <property type="molecule type" value="Transcribed_RNA"/>
</dbReference>
<proteinExistence type="predicted"/>
<protein>
    <submittedName>
        <fullName evidence="1">Uncharacterized protein</fullName>
    </submittedName>
</protein>
<reference evidence="1" key="1">
    <citation type="submission" date="2014-05" db="EMBL/GenBank/DDBJ databases">
        <authorList>
            <person name="Chronopoulou M."/>
        </authorList>
    </citation>
    <scope>NUCLEOTIDE SEQUENCE</scope>
    <source>
        <tissue evidence="1">Whole organism</tissue>
    </source>
</reference>
<sequence length="43" mass="4857">MLLWTKIITTSQPRSTSVHPIFFTSGVTVNMIPKTSLNFFSVK</sequence>